<sequence>MTNTSKQRPRGPIIEKQETPSSILSKLKVPNIEFTRFKSYQHRTKEWSDGGYSGRVADSGRVRLHKRGNVTIKGFPAWRFGFRNMHQSTVDIQMHFSVYDKYGLVESFSETYTNLRPSEPAEIFVVQGKKKTRLKLETVEVYGNSQLLSSTEVGAVLPPRGFIKTFLLPLIMCFFAMGIVGSPAFPDEKGPAVIITLLTFLIAFIELFNITPVFFMFFLMLMVPFSLQDPTEISVLLILGALYLWMVWRKRYSLKDFLIGAFIA</sequence>
<dbReference type="RefSeq" id="WP_209137789.1">
    <property type="nucleotide sequence ID" value="NZ_JAGHKO010000001.1"/>
</dbReference>
<feature type="transmembrane region" description="Helical" evidence="1">
    <location>
        <begin position="192"/>
        <end position="219"/>
    </location>
</feature>
<gene>
    <name evidence="2" type="ORF">J7I42_05605</name>
</gene>
<accession>A0ABS3YPF5</accession>
<keyword evidence="3" id="KW-1185">Reference proteome</keyword>
<keyword evidence="1" id="KW-0472">Membrane</keyword>
<comment type="caution">
    <text evidence="2">The sequence shown here is derived from an EMBL/GenBank/DDBJ whole genome shotgun (WGS) entry which is preliminary data.</text>
</comment>
<dbReference type="EMBL" id="JAGHKO010000001">
    <property type="protein sequence ID" value="MBO9199734.1"/>
    <property type="molecule type" value="Genomic_DNA"/>
</dbReference>
<protein>
    <submittedName>
        <fullName evidence="2">Uncharacterized protein</fullName>
    </submittedName>
</protein>
<feature type="transmembrane region" description="Helical" evidence="1">
    <location>
        <begin position="166"/>
        <end position="186"/>
    </location>
</feature>
<keyword evidence="1" id="KW-0812">Transmembrane</keyword>
<evidence type="ECO:0000313" key="2">
    <source>
        <dbReference type="EMBL" id="MBO9199734.1"/>
    </source>
</evidence>
<evidence type="ECO:0000256" key="1">
    <source>
        <dbReference type="SAM" id="Phobius"/>
    </source>
</evidence>
<proteinExistence type="predicted"/>
<feature type="transmembrane region" description="Helical" evidence="1">
    <location>
        <begin position="231"/>
        <end position="248"/>
    </location>
</feature>
<dbReference type="Proteomes" id="UP000677244">
    <property type="component" value="Unassembled WGS sequence"/>
</dbReference>
<evidence type="ECO:0000313" key="3">
    <source>
        <dbReference type="Proteomes" id="UP000677244"/>
    </source>
</evidence>
<reference evidence="2 3" key="1">
    <citation type="submission" date="2021-03" db="EMBL/GenBank/DDBJ databases">
        <title>Assistant Professor.</title>
        <authorList>
            <person name="Huq M.A."/>
        </authorList>
    </citation>
    <scope>NUCLEOTIDE SEQUENCE [LARGE SCALE GENOMIC DNA]</scope>
    <source>
        <strain evidence="2 3">MAH-29</strain>
    </source>
</reference>
<organism evidence="2 3">
    <name type="scientific">Niastella soli</name>
    <dbReference type="NCBI Taxonomy" id="2821487"/>
    <lineage>
        <taxon>Bacteria</taxon>
        <taxon>Pseudomonadati</taxon>
        <taxon>Bacteroidota</taxon>
        <taxon>Chitinophagia</taxon>
        <taxon>Chitinophagales</taxon>
        <taxon>Chitinophagaceae</taxon>
        <taxon>Niastella</taxon>
    </lineage>
</organism>
<keyword evidence="1" id="KW-1133">Transmembrane helix</keyword>
<name>A0ABS3YPF5_9BACT</name>